<name>A0A0H3PUQ8_ECO5C</name>
<feature type="chain" id="PRO_5002617332" evidence="1">
    <location>
        <begin position="24"/>
        <end position="158"/>
    </location>
</feature>
<dbReference type="CDD" id="cd13400">
    <property type="entry name" value="LT_IagB-like"/>
    <property type="match status" value="1"/>
</dbReference>
<evidence type="ECO:0000313" key="4">
    <source>
        <dbReference type="Proteomes" id="UP000004641"/>
    </source>
</evidence>
<dbReference type="Pfam" id="PF01464">
    <property type="entry name" value="SLT"/>
    <property type="match status" value="1"/>
</dbReference>
<sequence>MSNNVKMKKIILSIILISNYCYASDCFEITGKAYNIDPLILKAIAWNESKCKSGIKSKTNKNGTYDIGIMQINSSHLDLLSKFNISEDDLLNDACINISVAGYILASNIKSRGNTWDAVGAYNAGYFNTPNAVELRRQYAMKIYKTYNKLKNNEQIID</sequence>
<evidence type="ECO:0000259" key="2">
    <source>
        <dbReference type="Pfam" id="PF01464"/>
    </source>
</evidence>
<gene>
    <name evidence="3" type="ORF">ECH7EC869_1724</name>
</gene>
<dbReference type="AlphaFoldDB" id="A0A0H3PUQ8"/>
<dbReference type="BioCyc" id="ECOL478008-HMP:G76-486818-MONOMER"/>
<organism evidence="3 4">
    <name type="scientific">Escherichia coli O157:H7 (strain EC869)</name>
    <dbReference type="NCBI Taxonomy" id="478008"/>
    <lineage>
        <taxon>Bacteria</taxon>
        <taxon>Pseudomonadati</taxon>
        <taxon>Pseudomonadota</taxon>
        <taxon>Gammaproteobacteria</taxon>
        <taxon>Enterobacterales</taxon>
        <taxon>Enterobacteriaceae</taxon>
        <taxon>Escherichia</taxon>
    </lineage>
</organism>
<evidence type="ECO:0000313" key="3">
    <source>
        <dbReference type="EMBL" id="EDU92790.1"/>
    </source>
</evidence>
<dbReference type="InterPro" id="IPR008258">
    <property type="entry name" value="Transglycosylase_SLT_dom_1"/>
</dbReference>
<dbReference type="InterPro" id="IPR023346">
    <property type="entry name" value="Lysozyme-like_dom_sf"/>
</dbReference>
<comment type="caution">
    <text evidence="3">The sequence shown here is derived from an EMBL/GenBank/DDBJ whole genome shotgun (WGS) entry which is preliminary data.</text>
</comment>
<dbReference type="Gene3D" id="1.10.530.10">
    <property type="match status" value="1"/>
</dbReference>
<dbReference type="Proteomes" id="UP000004641">
    <property type="component" value="Unassembled WGS sequence"/>
</dbReference>
<protein>
    <submittedName>
        <fullName evidence="3">Transglycosylase SLT domain</fullName>
    </submittedName>
</protein>
<accession>A0A0H3PUQ8</accession>
<dbReference type="SUPFAM" id="SSF53955">
    <property type="entry name" value="Lysozyme-like"/>
    <property type="match status" value="1"/>
</dbReference>
<keyword evidence="1" id="KW-0732">Signal</keyword>
<dbReference type="EMBL" id="ABHU01000002">
    <property type="protein sequence ID" value="EDU92790.1"/>
    <property type="molecule type" value="Genomic_DNA"/>
</dbReference>
<proteinExistence type="predicted"/>
<feature type="domain" description="Transglycosylase SLT" evidence="2">
    <location>
        <begin position="26"/>
        <end position="139"/>
    </location>
</feature>
<reference evidence="3 4" key="1">
    <citation type="journal article" date="2011" name="Appl. Environ. Microbiol.">
        <title>Genome signatures of Escherichia coli O157:H7 isolates from the bovine host reservoir.</title>
        <authorList>
            <person name="Eppinger M."/>
            <person name="Mammel M.K."/>
            <person name="Leclerc J.E."/>
            <person name="Ravel J."/>
            <person name="Cebula T.A."/>
        </authorList>
    </citation>
    <scope>NUCLEOTIDE SEQUENCE [LARGE SCALE GENOMIC DNA]</scope>
    <source>
        <strain evidence="3 4">EC869</strain>
    </source>
</reference>
<evidence type="ECO:0000256" key="1">
    <source>
        <dbReference type="SAM" id="SignalP"/>
    </source>
</evidence>
<feature type="signal peptide" evidence="1">
    <location>
        <begin position="1"/>
        <end position="23"/>
    </location>
</feature>